<evidence type="ECO:0000256" key="1">
    <source>
        <dbReference type="SAM" id="MobiDB-lite"/>
    </source>
</evidence>
<gene>
    <name evidence="3" type="ORF">GCM10009744_49950</name>
</gene>
<protein>
    <recommendedName>
        <fullName evidence="5">Secreted protein</fullName>
    </recommendedName>
</protein>
<accession>A0ABN2FL63</accession>
<proteinExistence type="predicted"/>
<dbReference type="EMBL" id="BAAANE010000009">
    <property type="protein sequence ID" value="GAA1652096.1"/>
    <property type="molecule type" value="Genomic_DNA"/>
</dbReference>
<reference evidence="3 4" key="1">
    <citation type="journal article" date="2019" name="Int. J. Syst. Evol. Microbiol.">
        <title>The Global Catalogue of Microorganisms (GCM) 10K type strain sequencing project: providing services to taxonomists for standard genome sequencing and annotation.</title>
        <authorList>
            <consortium name="The Broad Institute Genomics Platform"/>
            <consortium name="The Broad Institute Genome Sequencing Center for Infectious Disease"/>
            <person name="Wu L."/>
            <person name="Ma J."/>
        </authorList>
    </citation>
    <scope>NUCLEOTIDE SEQUENCE [LARGE SCALE GENOMIC DNA]</scope>
    <source>
        <strain evidence="3 4">JCM 14306</strain>
    </source>
</reference>
<evidence type="ECO:0000256" key="2">
    <source>
        <dbReference type="SAM" id="SignalP"/>
    </source>
</evidence>
<organism evidence="3 4">
    <name type="scientific">Kribbella alba</name>
    <dbReference type="NCBI Taxonomy" id="190197"/>
    <lineage>
        <taxon>Bacteria</taxon>
        <taxon>Bacillati</taxon>
        <taxon>Actinomycetota</taxon>
        <taxon>Actinomycetes</taxon>
        <taxon>Propionibacteriales</taxon>
        <taxon>Kribbellaceae</taxon>
        <taxon>Kribbella</taxon>
    </lineage>
</organism>
<feature type="signal peptide" evidence="2">
    <location>
        <begin position="1"/>
        <end position="28"/>
    </location>
</feature>
<comment type="caution">
    <text evidence="3">The sequence shown here is derived from an EMBL/GenBank/DDBJ whole genome shotgun (WGS) entry which is preliminary data.</text>
</comment>
<feature type="region of interest" description="Disordered" evidence="1">
    <location>
        <begin position="152"/>
        <end position="179"/>
    </location>
</feature>
<name>A0ABN2FL63_9ACTN</name>
<feature type="chain" id="PRO_5047239339" description="Secreted protein" evidence="2">
    <location>
        <begin position="29"/>
        <end position="227"/>
    </location>
</feature>
<evidence type="ECO:0008006" key="5">
    <source>
        <dbReference type="Google" id="ProtNLM"/>
    </source>
</evidence>
<sequence length="227" mass="24257">MSHWFRRTVMMSAAVVAVAASGVVPAHAGGPTSVLLSAPSIPKVVAAGYEDANYAKLQGLIENSSNDKPSAGEDHQSGNFVRATWLIHDMMVWRLDIIYPDAPGGPWIATTQDVTGSGKLPEQPVWHRATDSIQLTKLLDMLGLIGNDDNFFGGGGPTSMPQSDPSAQVERPAPQPVGQAADTVKAEQGALSGWRWMIPGFALGAVAAWLAVRLIPKRRPWELVDVE</sequence>
<keyword evidence="4" id="KW-1185">Reference proteome</keyword>
<dbReference type="Proteomes" id="UP001501319">
    <property type="component" value="Unassembled WGS sequence"/>
</dbReference>
<evidence type="ECO:0000313" key="4">
    <source>
        <dbReference type="Proteomes" id="UP001501319"/>
    </source>
</evidence>
<evidence type="ECO:0000313" key="3">
    <source>
        <dbReference type="EMBL" id="GAA1652096.1"/>
    </source>
</evidence>
<keyword evidence="2" id="KW-0732">Signal</keyword>
<dbReference type="RefSeq" id="WP_344114491.1">
    <property type="nucleotide sequence ID" value="NZ_BAAANE010000009.1"/>
</dbReference>